<dbReference type="InterPro" id="IPR002659">
    <property type="entry name" value="Glyco_trans_31"/>
</dbReference>
<keyword evidence="4" id="KW-0808">Transferase</keyword>
<dbReference type="AlphaFoldDB" id="A0A9J6EE75"/>
<dbReference type="GO" id="GO:0016758">
    <property type="term" value="F:hexosyltransferase activity"/>
    <property type="evidence" value="ECO:0007669"/>
    <property type="project" value="InterPro"/>
</dbReference>
<evidence type="ECO:0000256" key="7">
    <source>
        <dbReference type="ARBA" id="ARBA00022989"/>
    </source>
</evidence>
<evidence type="ECO:0000256" key="2">
    <source>
        <dbReference type="ARBA" id="ARBA00008661"/>
    </source>
</evidence>
<evidence type="ECO:0000256" key="1">
    <source>
        <dbReference type="ARBA" id="ARBA00004323"/>
    </source>
</evidence>
<dbReference type="Proteomes" id="UP000821866">
    <property type="component" value="Chromosome 3"/>
</dbReference>
<keyword evidence="6" id="KW-0735">Signal-anchor</keyword>
<dbReference type="VEuPathDB" id="VectorBase:LOC119171563"/>
<comment type="caution">
    <text evidence="11">The sequence shown here is derived from an EMBL/GenBank/DDBJ whole genome shotgun (WGS) entry which is preliminary data.</text>
</comment>
<reference evidence="11" key="1">
    <citation type="journal article" date="2020" name="Cell">
        <title>Large-Scale Comparative Analyses of Tick Genomes Elucidate Their Genetic Diversity and Vector Capacities.</title>
        <authorList>
            <consortium name="Tick Genome and Microbiome Consortium (TIGMIC)"/>
            <person name="Jia N."/>
            <person name="Wang J."/>
            <person name="Shi W."/>
            <person name="Du L."/>
            <person name="Sun Y."/>
            <person name="Zhan W."/>
            <person name="Jiang J.F."/>
            <person name="Wang Q."/>
            <person name="Zhang B."/>
            <person name="Ji P."/>
            <person name="Bell-Sakyi L."/>
            <person name="Cui X.M."/>
            <person name="Yuan T.T."/>
            <person name="Jiang B.G."/>
            <person name="Yang W.F."/>
            <person name="Lam T.T."/>
            <person name="Chang Q.C."/>
            <person name="Ding S.J."/>
            <person name="Wang X.J."/>
            <person name="Zhu J.G."/>
            <person name="Ruan X.D."/>
            <person name="Zhao L."/>
            <person name="Wei J.T."/>
            <person name="Ye R.Z."/>
            <person name="Que T.C."/>
            <person name="Du C.H."/>
            <person name="Zhou Y.H."/>
            <person name="Cheng J.X."/>
            <person name="Dai P.F."/>
            <person name="Guo W.B."/>
            <person name="Han X.H."/>
            <person name="Huang E.J."/>
            <person name="Li L.F."/>
            <person name="Wei W."/>
            <person name="Gao Y.C."/>
            <person name="Liu J.Z."/>
            <person name="Shao H.Z."/>
            <person name="Wang X."/>
            <person name="Wang C.C."/>
            <person name="Yang T.C."/>
            <person name="Huo Q.B."/>
            <person name="Li W."/>
            <person name="Chen H.Y."/>
            <person name="Chen S.E."/>
            <person name="Zhou L.G."/>
            <person name="Ni X.B."/>
            <person name="Tian J.H."/>
            <person name="Sheng Y."/>
            <person name="Liu T."/>
            <person name="Pan Y.S."/>
            <person name="Xia L.Y."/>
            <person name="Li J."/>
            <person name="Zhao F."/>
            <person name="Cao W.C."/>
        </authorList>
    </citation>
    <scope>NUCLEOTIDE SEQUENCE</scope>
    <source>
        <strain evidence="11">Rmic-2018</strain>
    </source>
</reference>
<dbReference type="Pfam" id="PF01762">
    <property type="entry name" value="Galactosyl_T"/>
    <property type="match status" value="1"/>
</dbReference>
<dbReference type="PANTHER" id="PTHR11214">
    <property type="entry name" value="BETA-1,3-N-ACETYLGLUCOSAMINYLTRANSFERASE"/>
    <property type="match status" value="1"/>
</dbReference>
<keyword evidence="9" id="KW-0472">Membrane</keyword>
<evidence type="ECO:0000256" key="6">
    <source>
        <dbReference type="ARBA" id="ARBA00022968"/>
    </source>
</evidence>
<gene>
    <name evidence="11" type="ORF">HPB51_024089</name>
</gene>
<evidence type="ECO:0000256" key="8">
    <source>
        <dbReference type="ARBA" id="ARBA00023034"/>
    </source>
</evidence>
<keyword evidence="3 10" id="KW-0328">Glycosyltransferase</keyword>
<name>A0A9J6EE75_RHIMP</name>
<dbReference type="GO" id="GO:0006493">
    <property type="term" value="P:protein O-linked glycosylation"/>
    <property type="evidence" value="ECO:0007669"/>
    <property type="project" value="TreeGrafter"/>
</dbReference>
<dbReference type="PANTHER" id="PTHR11214:SF376">
    <property type="entry name" value="HEXOSYLTRANSFERASE"/>
    <property type="match status" value="1"/>
</dbReference>
<proteinExistence type="inferred from homology"/>
<evidence type="ECO:0000256" key="3">
    <source>
        <dbReference type="ARBA" id="ARBA00022676"/>
    </source>
</evidence>
<evidence type="ECO:0000256" key="4">
    <source>
        <dbReference type="ARBA" id="ARBA00022679"/>
    </source>
</evidence>
<reference evidence="11" key="2">
    <citation type="submission" date="2021-09" db="EMBL/GenBank/DDBJ databases">
        <authorList>
            <person name="Jia N."/>
            <person name="Wang J."/>
            <person name="Shi W."/>
            <person name="Du L."/>
            <person name="Sun Y."/>
            <person name="Zhan W."/>
            <person name="Jiang J."/>
            <person name="Wang Q."/>
            <person name="Zhang B."/>
            <person name="Ji P."/>
            <person name="Sakyi L.B."/>
            <person name="Cui X."/>
            <person name="Yuan T."/>
            <person name="Jiang B."/>
            <person name="Yang W."/>
            <person name="Lam T.T.-Y."/>
            <person name="Chang Q."/>
            <person name="Ding S."/>
            <person name="Wang X."/>
            <person name="Zhu J."/>
            <person name="Ruan X."/>
            <person name="Zhao L."/>
            <person name="Wei J."/>
            <person name="Que T."/>
            <person name="Du C."/>
            <person name="Cheng J."/>
            <person name="Dai P."/>
            <person name="Han X."/>
            <person name="Huang E."/>
            <person name="Gao Y."/>
            <person name="Liu J."/>
            <person name="Shao H."/>
            <person name="Ye R."/>
            <person name="Li L."/>
            <person name="Wei W."/>
            <person name="Wang X."/>
            <person name="Wang C."/>
            <person name="Huo Q."/>
            <person name="Li W."/>
            <person name="Guo W."/>
            <person name="Chen H."/>
            <person name="Chen S."/>
            <person name="Zhou L."/>
            <person name="Zhou L."/>
            <person name="Ni X."/>
            <person name="Tian J."/>
            <person name="Zhou Y."/>
            <person name="Sheng Y."/>
            <person name="Liu T."/>
            <person name="Pan Y."/>
            <person name="Xia L."/>
            <person name="Li J."/>
            <person name="Zhao F."/>
            <person name="Cao W."/>
        </authorList>
    </citation>
    <scope>NUCLEOTIDE SEQUENCE</scope>
    <source>
        <strain evidence="11">Rmic-2018</strain>
        <tissue evidence="11">Larvae</tissue>
    </source>
</reference>
<accession>A0A9J6EE75</accession>
<organism evidence="11 12">
    <name type="scientific">Rhipicephalus microplus</name>
    <name type="common">Cattle tick</name>
    <name type="synonym">Boophilus microplus</name>
    <dbReference type="NCBI Taxonomy" id="6941"/>
    <lineage>
        <taxon>Eukaryota</taxon>
        <taxon>Metazoa</taxon>
        <taxon>Ecdysozoa</taxon>
        <taxon>Arthropoda</taxon>
        <taxon>Chelicerata</taxon>
        <taxon>Arachnida</taxon>
        <taxon>Acari</taxon>
        <taxon>Parasitiformes</taxon>
        <taxon>Ixodida</taxon>
        <taxon>Ixodoidea</taxon>
        <taxon>Ixodidae</taxon>
        <taxon>Rhipicephalinae</taxon>
        <taxon>Rhipicephalus</taxon>
        <taxon>Boophilus</taxon>
    </lineage>
</organism>
<keyword evidence="7" id="KW-1133">Transmembrane helix</keyword>
<evidence type="ECO:0000256" key="5">
    <source>
        <dbReference type="ARBA" id="ARBA00022692"/>
    </source>
</evidence>
<comment type="subcellular location">
    <subcellularLocation>
        <location evidence="1 10">Golgi apparatus membrane</location>
        <topology evidence="1 10">Single-pass type II membrane protein</topology>
    </subcellularLocation>
</comment>
<evidence type="ECO:0000313" key="11">
    <source>
        <dbReference type="EMBL" id="KAH8032312.1"/>
    </source>
</evidence>
<dbReference type="Gene3D" id="3.90.550.50">
    <property type="match status" value="1"/>
</dbReference>
<dbReference type="EMBL" id="JABSTU010000005">
    <property type="protein sequence ID" value="KAH8032312.1"/>
    <property type="molecule type" value="Genomic_DNA"/>
</dbReference>
<evidence type="ECO:0000313" key="12">
    <source>
        <dbReference type="Proteomes" id="UP000821866"/>
    </source>
</evidence>
<keyword evidence="12" id="KW-1185">Reference proteome</keyword>
<keyword evidence="8 10" id="KW-0333">Golgi apparatus</keyword>
<comment type="similarity">
    <text evidence="2 10">Belongs to the glycosyltransferase 31 family.</text>
</comment>
<keyword evidence="5" id="KW-0812">Transmembrane</keyword>
<evidence type="ECO:0000256" key="10">
    <source>
        <dbReference type="RuleBase" id="RU363063"/>
    </source>
</evidence>
<dbReference type="GO" id="GO:0000139">
    <property type="term" value="C:Golgi membrane"/>
    <property type="evidence" value="ECO:0007669"/>
    <property type="project" value="UniProtKB-SubCell"/>
</dbReference>
<sequence>MATFFPRCNNKKKFLFIAAVAFLSMISAIRILRITEREREPAFQANPAHRCAHRINLQDVHGPGKEWHTGGWAVRQLCSQPLDTLFFVHVAPNKWERRVHLRATLFEEAARAAFNWTGVFFVGQHEDPLVNLWTKLEADVTGDVVVFPYNDTFFTTVYKFVRGMRWVAEYCPKVRHIVKIDHDVGVQPIELRQYLNETLPLENRSIHCAVWKYAKVFRDGRDKHCVPEDQLPMDFYPFYCAGRAMIMTMETMGKLYRASKFVEGYQVDDTYVSGHLALLANVGHVDITNNVSWDTWDNNTRRMLEQTAIFTHDHSDYGSSFGHRAQWILMLWTQTGRHAFDFSYRLVDRIYARAFHETRRALARGLYLPPRNLFSYLIL</sequence>
<evidence type="ECO:0000256" key="9">
    <source>
        <dbReference type="ARBA" id="ARBA00023136"/>
    </source>
</evidence>
<protein>
    <recommendedName>
        <fullName evidence="10">Hexosyltransferase</fullName>
        <ecNumber evidence="10">2.4.1.-</ecNumber>
    </recommendedName>
</protein>
<dbReference type="EC" id="2.4.1.-" evidence="10"/>